<dbReference type="Proteomes" id="UP000504618">
    <property type="component" value="Unplaced"/>
</dbReference>
<organism evidence="4 5">
    <name type="scientific">Temnothorax curvispinosus</name>
    <dbReference type="NCBI Taxonomy" id="300111"/>
    <lineage>
        <taxon>Eukaryota</taxon>
        <taxon>Metazoa</taxon>
        <taxon>Ecdysozoa</taxon>
        <taxon>Arthropoda</taxon>
        <taxon>Hexapoda</taxon>
        <taxon>Insecta</taxon>
        <taxon>Pterygota</taxon>
        <taxon>Neoptera</taxon>
        <taxon>Endopterygota</taxon>
        <taxon>Hymenoptera</taxon>
        <taxon>Apocrita</taxon>
        <taxon>Aculeata</taxon>
        <taxon>Formicoidea</taxon>
        <taxon>Formicidae</taxon>
        <taxon>Myrmicinae</taxon>
        <taxon>Temnothorax</taxon>
    </lineage>
</organism>
<accession>A0A6J1RD87</accession>
<feature type="compositionally biased region" description="Basic and acidic residues" evidence="2">
    <location>
        <begin position="393"/>
        <end position="405"/>
    </location>
</feature>
<feature type="region of interest" description="Disordered" evidence="2">
    <location>
        <begin position="393"/>
        <end position="432"/>
    </location>
</feature>
<feature type="domain" description="Trichohyalin-plectin-homology" evidence="3">
    <location>
        <begin position="124"/>
        <end position="406"/>
    </location>
</feature>
<evidence type="ECO:0000313" key="4">
    <source>
        <dbReference type="Proteomes" id="UP000504618"/>
    </source>
</evidence>
<feature type="region of interest" description="Disordered" evidence="2">
    <location>
        <begin position="151"/>
        <end position="190"/>
    </location>
</feature>
<feature type="compositionally biased region" description="Polar residues" evidence="2">
    <location>
        <begin position="406"/>
        <end position="416"/>
    </location>
</feature>
<evidence type="ECO:0000313" key="5">
    <source>
        <dbReference type="RefSeq" id="XP_024892914.1"/>
    </source>
</evidence>
<keyword evidence="1" id="KW-0175">Coiled coil</keyword>
<gene>
    <name evidence="5" type="primary">LOC112468108</name>
</gene>
<evidence type="ECO:0000259" key="3">
    <source>
        <dbReference type="Pfam" id="PF13868"/>
    </source>
</evidence>
<dbReference type="InterPro" id="IPR043597">
    <property type="entry name" value="TPH_dom"/>
</dbReference>
<dbReference type="Pfam" id="PF13868">
    <property type="entry name" value="TPH"/>
    <property type="match status" value="1"/>
</dbReference>
<dbReference type="RefSeq" id="XP_024892914.1">
    <property type="nucleotide sequence ID" value="XM_025037146.1"/>
</dbReference>
<dbReference type="GeneID" id="112468108"/>
<feature type="compositionally biased region" description="Basic and acidic residues" evidence="2">
    <location>
        <begin position="417"/>
        <end position="432"/>
    </location>
</feature>
<evidence type="ECO:0000256" key="1">
    <source>
        <dbReference type="ARBA" id="ARBA00023054"/>
    </source>
</evidence>
<protein>
    <submittedName>
        <fullName evidence="5">Vicilin-like seed storage protein At2g18540</fullName>
    </submittedName>
</protein>
<dbReference type="AlphaFoldDB" id="A0A6J1RD87"/>
<keyword evidence="4" id="KW-1185">Reference proteome</keyword>
<reference evidence="5" key="1">
    <citation type="submission" date="2025-08" db="UniProtKB">
        <authorList>
            <consortium name="RefSeq"/>
        </authorList>
    </citation>
    <scope>IDENTIFICATION</scope>
    <source>
        <tissue evidence="5">Whole body</tissue>
    </source>
</reference>
<dbReference type="OrthoDB" id="197839at2759"/>
<proteinExistence type="predicted"/>
<name>A0A6J1RD87_9HYME</name>
<evidence type="ECO:0000256" key="2">
    <source>
        <dbReference type="SAM" id="MobiDB-lite"/>
    </source>
</evidence>
<sequence>MVKIRRGWYLIDIKTEEDDRRIKDEKEAALEARRASMVERCDNKIARRRSQAEQREAVLAEELSRARAADEAKQAEIELADRLAAELSRRKNEKVKHALKLDRVKFSARSPPSCVLSEARSRLIEEKVRLEASQAELSRLWHDKTVEKLQQAEDERKKRSSRDDLQNQLADDRRRVQQRRIEEKEQDRKMMERAIRKTQEEDAKMRKRKENDAILLRAEMAASLAAKKAWERKYKEALKDEDERIARIIAEKEARQEKELDVKTELRAARETAIDNVARELLTNVRKERKKQEIDDELYREEQRSKWTKQSVKISRKQCAESFQEIAKQKAERKARDEATDAAFARYLAEERKKEIKRQREDNNARHARKIQYGKELKEAITNNRVTYAMDILERQSENRMHDKNSNQLTATNAKQSNDRNDSNIIVKKKDD</sequence>